<comment type="caution">
    <text evidence="2">The sequence shown here is derived from an EMBL/GenBank/DDBJ whole genome shotgun (WGS) entry which is preliminary data.</text>
</comment>
<reference evidence="2 3" key="1">
    <citation type="submission" date="2021-05" db="EMBL/GenBank/DDBJ databases">
        <title>A Polyphasic approach of four new species of the genus Ohtaekwangia: Ohtaekwangia histidinii sp. nov., Ohtaekwangia cretensis sp. nov., Ohtaekwangia indiensis sp. nov., Ohtaekwangia reichenbachii sp. nov. from diverse environment.</title>
        <authorList>
            <person name="Octaviana S."/>
        </authorList>
    </citation>
    <scope>NUCLEOTIDE SEQUENCE [LARGE SCALE GENOMIC DNA]</scope>
    <source>
        <strain evidence="2 3">PWU5</strain>
    </source>
</reference>
<evidence type="ECO:0000313" key="3">
    <source>
        <dbReference type="Proteomes" id="UP001319080"/>
    </source>
</evidence>
<gene>
    <name evidence="2" type="ORF">KK062_29960</name>
</gene>
<feature type="non-terminal residue" evidence="2">
    <location>
        <position position="1"/>
    </location>
</feature>
<organism evidence="2 3">
    <name type="scientific">Dawidia cretensis</name>
    <dbReference type="NCBI Taxonomy" id="2782350"/>
    <lineage>
        <taxon>Bacteria</taxon>
        <taxon>Pseudomonadati</taxon>
        <taxon>Bacteroidota</taxon>
        <taxon>Cytophagia</taxon>
        <taxon>Cytophagales</taxon>
        <taxon>Chryseotaleaceae</taxon>
        <taxon>Dawidia</taxon>
    </lineage>
</organism>
<dbReference type="Pfam" id="PF13924">
    <property type="entry name" value="Lipocalin_5"/>
    <property type="match status" value="1"/>
</dbReference>
<dbReference type="Proteomes" id="UP001319080">
    <property type="component" value="Unassembled WGS sequence"/>
</dbReference>
<sequence>LIPMLEVIGPRIIGTWKLVSWTYTDELGNTVPYLGEGAQGILMYDQQGYMNAQLMRAGRAPFAKPGFADGTAEETWLAFNSYLAYYGRYYESQPGEIIHEVEGSLFPNWVGHREVRYATVIGDQLTLHTLPIAVQERKIVFYITWQRVKPS</sequence>
<dbReference type="AlphaFoldDB" id="A0AAP2GWG7"/>
<keyword evidence="3" id="KW-1185">Reference proteome</keyword>
<evidence type="ECO:0000313" key="2">
    <source>
        <dbReference type="EMBL" id="MBT1712498.1"/>
    </source>
</evidence>
<name>A0AAP2GWG7_9BACT</name>
<feature type="domain" description="Lipocalin-like" evidence="1">
    <location>
        <begin position="13"/>
        <end position="148"/>
    </location>
</feature>
<accession>A0AAP2GWG7</accession>
<dbReference type="RefSeq" id="WP_254088056.1">
    <property type="nucleotide sequence ID" value="NZ_JAHESE010000099.1"/>
</dbReference>
<dbReference type="EMBL" id="JAHESE010000099">
    <property type="protein sequence ID" value="MBT1712498.1"/>
    <property type="molecule type" value="Genomic_DNA"/>
</dbReference>
<evidence type="ECO:0000259" key="1">
    <source>
        <dbReference type="Pfam" id="PF13924"/>
    </source>
</evidence>
<protein>
    <submittedName>
        <fullName evidence="2">Lipocalin-like domain-containing protein</fullName>
    </submittedName>
</protein>
<proteinExistence type="predicted"/>
<dbReference type="InterPro" id="IPR024311">
    <property type="entry name" value="Lipocalin-like"/>
</dbReference>